<accession>A0A0B6ZAK0</accession>
<dbReference type="AlphaFoldDB" id="A0A0B6ZAK0"/>
<name>A0A0B6ZAK0_9EUPU</name>
<gene>
    <name evidence="1" type="primary">ORF52853</name>
</gene>
<dbReference type="EMBL" id="HACG01017905">
    <property type="protein sequence ID" value="CEK64770.1"/>
    <property type="molecule type" value="Transcribed_RNA"/>
</dbReference>
<sequence length="67" mass="7528">MMLERHAQFTEYPMKVQHLTIFDSLFTKGDFKCINIDNGGVQKASEHACLLRIDPSVRLLTATSAGM</sequence>
<evidence type="ECO:0000313" key="1">
    <source>
        <dbReference type="EMBL" id="CEK64770.1"/>
    </source>
</evidence>
<reference evidence="1" key="1">
    <citation type="submission" date="2014-12" db="EMBL/GenBank/DDBJ databases">
        <title>Insight into the proteome of Arion vulgaris.</title>
        <authorList>
            <person name="Aradska J."/>
            <person name="Bulat T."/>
            <person name="Smidak R."/>
            <person name="Sarate P."/>
            <person name="Gangsoo J."/>
            <person name="Sialana F."/>
            <person name="Bilban M."/>
            <person name="Lubec G."/>
        </authorList>
    </citation>
    <scope>NUCLEOTIDE SEQUENCE</scope>
    <source>
        <tissue evidence="1">Skin</tissue>
    </source>
</reference>
<proteinExistence type="predicted"/>
<protein>
    <submittedName>
        <fullName evidence="1">Uncharacterized protein</fullName>
    </submittedName>
</protein>
<organism evidence="1">
    <name type="scientific">Arion vulgaris</name>
    <dbReference type="NCBI Taxonomy" id="1028688"/>
    <lineage>
        <taxon>Eukaryota</taxon>
        <taxon>Metazoa</taxon>
        <taxon>Spiralia</taxon>
        <taxon>Lophotrochozoa</taxon>
        <taxon>Mollusca</taxon>
        <taxon>Gastropoda</taxon>
        <taxon>Heterobranchia</taxon>
        <taxon>Euthyneura</taxon>
        <taxon>Panpulmonata</taxon>
        <taxon>Eupulmonata</taxon>
        <taxon>Stylommatophora</taxon>
        <taxon>Helicina</taxon>
        <taxon>Arionoidea</taxon>
        <taxon>Arionidae</taxon>
        <taxon>Arion</taxon>
    </lineage>
</organism>